<feature type="region of interest" description="Disordered" evidence="6">
    <location>
        <begin position="328"/>
        <end position="349"/>
    </location>
</feature>
<dbReference type="GO" id="GO:0005789">
    <property type="term" value="C:endoplasmic reticulum membrane"/>
    <property type="evidence" value="ECO:0007669"/>
    <property type="project" value="TreeGrafter"/>
</dbReference>
<keyword evidence="10" id="KW-1185">Reference proteome</keyword>
<dbReference type="GO" id="GO:0005537">
    <property type="term" value="F:D-mannose binding"/>
    <property type="evidence" value="ECO:0007669"/>
    <property type="project" value="TreeGrafter"/>
</dbReference>
<sequence>MSSSLIFTIQRSRPLQGLLAIFIFIILYFTFFTSLFSSSSSTYSPEEINSILQNKQKSLLSLDKVELKQQELKVPFLDDSNFNIKNWYTNGNTFVRNDQYIRLTSNSQHLASNIFSKAPIQAESFEMELTFHIHNEQRRLVGDGLAIWFLNSPSNIGDVFGVENYFNGLGIMIDTYKNGKRGSFPYVNLMLGDGKTRYDKGTDGYDTRLAGCSAKDVLNPPSKQTKMRLVYIKDGYLSIDFNYRGKHEDWENCVTLTDVKLPSIKYLGLSAETGQLFENVDIIENKIFALYKPDGQFVESINELDELIKLQNEVESETANMADIAKQQQQKLKQGGRNRAFKKKLSSEKRKSLKRLKNAEKRIKEQEQHFKKY</sequence>
<dbReference type="Pfam" id="PF03388">
    <property type="entry name" value="Lectin_leg-like"/>
    <property type="match status" value="1"/>
</dbReference>
<organism evidence="9 10">
    <name type="scientific">Candida verbasci</name>
    <dbReference type="NCBI Taxonomy" id="1227364"/>
    <lineage>
        <taxon>Eukaryota</taxon>
        <taxon>Fungi</taxon>
        <taxon>Dikarya</taxon>
        <taxon>Ascomycota</taxon>
        <taxon>Saccharomycotina</taxon>
        <taxon>Pichiomycetes</taxon>
        <taxon>Debaryomycetaceae</taxon>
        <taxon>Candida/Lodderomyces clade</taxon>
        <taxon>Candida</taxon>
    </lineage>
</organism>
<dbReference type="GO" id="GO:0006888">
    <property type="term" value="P:endoplasmic reticulum to Golgi vesicle-mediated transport"/>
    <property type="evidence" value="ECO:0007669"/>
    <property type="project" value="TreeGrafter"/>
</dbReference>
<feature type="compositionally biased region" description="Basic residues" evidence="6">
    <location>
        <begin position="334"/>
        <end position="344"/>
    </location>
</feature>
<evidence type="ECO:0000256" key="6">
    <source>
        <dbReference type="SAM" id="MobiDB-lite"/>
    </source>
</evidence>
<dbReference type="CDD" id="cd07308">
    <property type="entry name" value="lectin_leg-like"/>
    <property type="match status" value="1"/>
</dbReference>
<evidence type="ECO:0000313" key="10">
    <source>
        <dbReference type="Proteomes" id="UP001152885"/>
    </source>
</evidence>
<dbReference type="Gene3D" id="2.60.120.200">
    <property type="match status" value="1"/>
</dbReference>
<feature type="transmembrane region" description="Helical" evidence="7">
    <location>
        <begin position="15"/>
        <end position="36"/>
    </location>
</feature>
<evidence type="ECO:0000256" key="7">
    <source>
        <dbReference type="SAM" id="Phobius"/>
    </source>
</evidence>
<dbReference type="AlphaFoldDB" id="A0A9W4TVS7"/>
<keyword evidence="4 7" id="KW-1133">Transmembrane helix</keyword>
<feature type="domain" description="L-type lectin-like" evidence="8">
    <location>
        <begin position="64"/>
        <end position="290"/>
    </location>
</feature>
<dbReference type="PANTHER" id="PTHR12223:SF45">
    <property type="entry name" value="RE50040P"/>
    <property type="match status" value="1"/>
</dbReference>
<comment type="caution">
    <text evidence="9">The sequence shown here is derived from an EMBL/GenBank/DDBJ whole genome shotgun (WGS) entry which is preliminary data.</text>
</comment>
<keyword evidence="2 7" id="KW-0812">Transmembrane</keyword>
<accession>A0A9W4TVS7</accession>
<dbReference type="OrthoDB" id="270293at2759"/>
<dbReference type="SUPFAM" id="SSF49899">
    <property type="entry name" value="Concanavalin A-like lectins/glucanases"/>
    <property type="match status" value="1"/>
</dbReference>
<evidence type="ECO:0000259" key="8">
    <source>
        <dbReference type="PROSITE" id="PS51328"/>
    </source>
</evidence>
<dbReference type="EMBL" id="CANTUO010000002">
    <property type="protein sequence ID" value="CAI5757971.1"/>
    <property type="molecule type" value="Genomic_DNA"/>
</dbReference>
<evidence type="ECO:0000256" key="5">
    <source>
        <dbReference type="ARBA" id="ARBA00023136"/>
    </source>
</evidence>
<proteinExistence type="predicted"/>
<keyword evidence="5 7" id="KW-0472">Membrane</keyword>
<comment type="subcellular location">
    <subcellularLocation>
        <location evidence="1">Membrane</location>
        <topology evidence="1">Single-pass type I membrane protein</topology>
    </subcellularLocation>
</comment>
<dbReference type="PROSITE" id="PS51328">
    <property type="entry name" value="L_LECTIN_LIKE"/>
    <property type="match status" value="1"/>
</dbReference>
<protein>
    <recommendedName>
        <fullName evidence="8">L-type lectin-like domain-containing protein</fullName>
    </recommendedName>
</protein>
<dbReference type="InterPro" id="IPR051136">
    <property type="entry name" value="Intracellular_Lectin-GPT"/>
</dbReference>
<keyword evidence="3" id="KW-0732">Signal</keyword>
<dbReference type="PANTHER" id="PTHR12223">
    <property type="entry name" value="VESICULAR MANNOSE-BINDING LECTIN"/>
    <property type="match status" value="1"/>
</dbReference>
<name>A0A9W4TVS7_9ASCO</name>
<evidence type="ECO:0000256" key="3">
    <source>
        <dbReference type="ARBA" id="ARBA00022729"/>
    </source>
</evidence>
<evidence type="ECO:0000256" key="1">
    <source>
        <dbReference type="ARBA" id="ARBA00004479"/>
    </source>
</evidence>
<dbReference type="InterPro" id="IPR013320">
    <property type="entry name" value="ConA-like_dom_sf"/>
</dbReference>
<evidence type="ECO:0000313" key="9">
    <source>
        <dbReference type="EMBL" id="CAI5757971.1"/>
    </source>
</evidence>
<dbReference type="GO" id="GO:0030134">
    <property type="term" value="C:COPII-coated ER to Golgi transport vesicle"/>
    <property type="evidence" value="ECO:0007669"/>
    <property type="project" value="TreeGrafter"/>
</dbReference>
<dbReference type="Proteomes" id="UP001152885">
    <property type="component" value="Unassembled WGS sequence"/>
</dbReference>
<reference evidence="9" key="1">
    <citation type="submission" date="2022-12" db="EMBL/GenBank/DDBJ databases">
        <authorList>
            <person name="Brejova B."/>
        </authorList>
    </citation>
    <scope>NUCLEOTIDE SEQUENCE</scope>
</reference>
<dbReference type="InterPro" id="IPR005052">
    <property type="entry name" value="Lectin_leg"/>
</dbReference>
<dbReference type="GO" id="GO:0005793">
    <property type="term" value="C:endoplasmic reticulum-Golgi intermediate compartment"/>
    <property type="evidence" value="ECO:0007669"/>
    <property type="project" value="TreeGrafter"/>
</dbReference>
<evidence type="ECO:0000256" key="2">
    <source>
        <dbReference type="ARBA" id="ARBA00022692"/>
    </source>
</evidence>
<evidence type="ECO:0000256" key="4">
    <source>
        <dbReference type="ARBA" id="ARBA00022989"/>
    </source>
</evidence>
<dbReference type="GO" id="GO:0000139">
    <property type="term" value="C:Golgi membrane"/>
    <property type="evidence" value="ECO:0007669"/>
    <property type="project" value="TreeGrafter"/>
</dbReference>
<gene>
    <name evidence="9" type="ORF">CANVERA_P2483</name>
</gene>